<comment type="similarity">
    <text evidence="2">Belongs to the cytochrome P450 family.</text>
</comment>
<feature type="non-terminal residue" evidence="8">
    <location>
        <position position="1"/>
    </location>
</feature>
<dbReference type="InterPro" id="IPR036396">
    <property type="entry name" value="Cyt_P450_sf"/>
</dbReference>
<keyword evidence="3" id="KW-0349">Heme</keyword>
<evidence type="ECO:0000256" key="4">
    <source>
        <dbReference type="ARBA" id="ARBA00022723"/>
    </source>
</evidence>
<evidence type="ECO:0000256" key="3">
    <source>
        <dbReference type="ARBA" id="ARBA00022617"/>
    </source>
</evidence>
<dbReference type="InterPro" id="IPR050364">
    <property type="entry name" value="Cytochrome_P450_fung"/>
</dbReference>
<dbReference type="HOGENOM" id="CLU_001570_21_4_1"/>
<dbReference type="PANTHER" id="PTHR46300:SF1">
    <property type="entry name" value="P450, PUTATIVE (EUROFUNG)-RELATED"/>
    <property type="match status" value="1"/>
</dbReference>
<dbReference type="GO" id="GO:0005506">
    <property type="term" value="F:iron ion binding"/>
    <property type="evidence" value="ECO:0007669"/>
    <property type="project" value="InterPro"/>
</dbReference>
<dbReference type="Gene3D" id="1.10.630.10">
    <property type="entry name" value="Cytochrome P450"/>
    <property type="match status" value="1"/>
</dbReference>
<dbReference type="OrthoDB" id="1055148at2759"/>
<sequence length="93" mass="10891">LNRLSGLRLPPGPKPKPIIGNLLDLPKDHEWLTHAKWAKQYGMLAFSQHRYLTRCYLGELVYVNVLGTHMAWVNSREMAHELFERRSSNYSDR</sequence>
<gene>
    <name evidence="8" type="ORF">M422DRAFT_95417</name>
</gene>
<organism evidence="8 9">
    <name type="scientific">Sphaerobolus stellatus (strain SS14)</name>
    <dbReference type="NCBI Taxonomy" id="990650"/>
    <lineage>
        <taxon>Eukaryota</taxon>
        <taxon>Fungi</taxon>
        <taxon>Dikarya</taxon>
        <taxon>Basidiomycota</taxon>
        <taxon>Agaricomycotina</taxon>
        <taxon>Agaricomycetes</taxon>
        <taxon>Phallomycetidae</taxon>
        <taxon>Geastrales</taxon>
        <taxon>Sphaerobolaceae</taxon>
        <taxon>Sphaerobolus</taxon>
    </lineage>
</organism>
<dbReference type="SUPFAM" id="SSF48264">
    <property type="entry name" value="Cytochrome P450"/>
    <property type="match status" value="1"/>
</dbReference>
<evidence type="ECO:0008006" key="10">
    <source>
        <dbReference type="Google" id="ProtNLM"/>
    </source>
</evidence>
<dbReference type="GO" id="GO:0016705">
    <property type="term" value="F:oxidoreductase activity, acting on paired donors, with incorporation or reduction of molecular oxygen"/>
    <property type="evidence" value="ECO:0007669"/>
    <property type="project" value="InterPro"/>
</dbReference>
<dbReference type="Proteomes" id="UP000054279">
    <property type="component" value="Unassembled WGS sequence"/>
</dbReference>
<dbReference type="PANTHER" id="PTHR46300">
    <property type="entry name" value="P450, PUTATIVE (EUROFUNG)-RELATED-RELATED"/>
    <property type="match status" value="1"/>
</dbReference>
<evidence type="ECO:0000256" key="2">
    <source>
        <dbReference type="ARBA" id="ARBA00010617"/>
    </source>
</evidence>
<keyword evidence="7" id="KW-0503">Monooxygenase</keyword>
<evidence type="ECO:0000313" key="8">
    <source>
        <dbReference type="EMBL" id="KIJ31580.1"/>
    </source>
</evidence>
<evidence type="ECO:0000313" key="9">
    <source>
        <dbReference type="Proteomes" id="UP000054279"/>
    </source>
</evidence>
<keyword evidence="6" id="KW-0408">Iron</keyword>
<dbReference type="AlphaFoldDB" id="A0A0C9V261"/>
<feature type="non-terminal residue" evidence="8">
    <location>
        <position position="93"/>
    </location>
</feature>
<keyword evidence="5" id="KW-0560">Oxidoreductase</keyword>
<comment type="cofactor">
    <cofactor evidence="1">
        <name>heme</name>
        <dbReference type="ChEBI" id="CHEBI:30413"/>
    </cofactor>
</comment>
<proteinExistence type="inferred from homology"/>
<dbReference type="GO" id="GO:0020037">
    <property type="term" value="F:heme binding"/>
    <property type="evidence" value="ECO:0007669"/>
    <property type="project" value="InterPro"/>
</dbReference>
<accession>A0A0C9V261</accession>
<protein>
    <recommendedName>
        <fullName evidence="10">Cytochrome P450</fullName>
    </recommendedName>
</protein>
<evidence type="ECO:0000256" key="6">
    <source>
        <dbReference type="ARBA" id="ARBA00023004"/>
    </source>
</evidence>
<keyword evidence="4" id="KW-0479">Metal-binding</keyword>
<dbReference type="EMBL" id="KN837240">
    <property type="protein sequence ID" value="KIJ31580.1"/>
    <property type="molecule type" value="Genomic_DNA"/>
</dbReference>
<keyword evidence="9" id="KW-1185">Reference proteome</keyword>
<evidence type="ECO:0000256" key="1">
    <source>
        <dbReference type="ARBA" id="ARBA00001971"/>
    </source>
</evidence>
<dbReference type="GO" id="GO:0004497">
    <property type="term" value="F:monooxygenase activity"/>
    <property type="evidence" value="ECO:0007669"/>
    <property type="project" value="UniProtKB-KW"/>
</dbReference>
<name>A0A0C9V261_SPHS4</name>
<evidence type="ECO:0000256" key="7">
    <source>
        <dbReference type="ARBA" id="ARBA00023033"/>
    </source>
</evidence>
<reference evidence="8 9" key="1">
    <citation type="submission" date="2014-06" db="EMBL/GenBank/DDBJ databases">
        <title>Evolutionary Origins and Diversification of the Mycorrhizal Mutualists.</title>
        <authorList>
            <consortium name="DOE Joint Genome Institute"/>
            <consortium name="Mycorrhizal Genomics Consortium"/>
            <person name="Kohler A."/>
            <person name="Kuo A."/>
            <person name="Nagy L.G."/>
            <person name="Floudas D."/>
            <person name="Copeland A."/>
            <person name="Barry K.W."/>
            <person name="Cichocki N."/>
            <person name="Veneault-Fourrey C."/>
            <person name="LaButti K."/>
            <person name="Lindquist E.A."/>
            <person name="Lipzen A."/>
            <person name="Lundell T."/>
            <person name="Morin E."/>
            <person name="Murat C."/>
            <person name="Riley R."/>
            <person name="Ohm R."/>
            <person name="Sun H."/>
            <person name="Tunlid A."/>
            <person name="Henrissat B."/>
            <person name="Grigoriev I.V."/>
            <person name="Hibbett D.S."/>
            <person name="Martin F."/>
        </authorList>
    </citation>
    <scope>NUCLEOTIDE SEQUENCE [LARGE SCALE GENOMIC DNA]</scope>
    <source>
        <strain evidence="8 9">SS14</strain>
    </source>
</reference>
<evidence type="ECO:0000256" key="5">
    <source>
        <dbReference type="ARBA" id="ARBA00023002"/>
    </source>
</evidence>